<dbReference type="RefSeq" id="WP_123435716.1">
    <property type="nucleotide sequence ID" value="NZ_MOBK01000011.1"/>
</dbReference>
<accession>A0A423HVP4</accession>
<organism evidence="1 2">
    <name type="scientific">Pseudomonas brassicacearum</name>
    <dbReference type="NCBI Taxonomy" id="930166"/>
    <lineage>
        <taxon>Bacteria</taxon>
        <taxon>Pseudomonadati</taxon>
        <taxon>Pseudomonadota</taxon>
        <taxon>Gammaproteobacteria</taxon>
        <taxon>Pseudomonadales</taxon>
        <taxon>Pseudomonadaceae</taxon>
        <taxon>Pseudomonas</taxon>
    </lineage>
</organism>
<dbReference type="EMBL" id="MOBK01000011">
    <property type="protein sequence ID" value="RON17148.1"/>
    <property type="molecule type" value="Genomic_DNA"/>
</dbReference>
<sequence>MEQKPLYRKENTRTWGVRRNDVTGEYRHQRNTKAEMKSDVSRGSMHGTRRYGLDYTPLFRFLLSRVGRQWDEVFSEALARLDNSEPVFWMVALHESERQETVRLGESSYFSGLYVDDLGILQIVNPELTAQSMTPYCHCCTHTFNGILFGQRKDRAGHSTRL</sequence>
<protein>
    <submittedName>
        <fullName evidence="1">Uncharacterized protein</fullName>
    </submittedName>
</protein>
<evidence type="ECO:0000313" key="1">
    <source>
        <dbReference type="EMBL" id="RON17148.1"/>
    </source>
</evidence>
<comment type="caution">
    <text evidence="1">The sequence shown here is derived from an EMBL/GenBank/DDBJ whole genome shotgun (WGS) entry which is preliminary data.</text>
</comment>
<reference evidence="1 2" key="1">
    <citation type="submission" date="2016-10" db="EMBL/GenBank/DDBJ databases">
        <title>Comparative genome analysis of multiple Pseudomonas spp. focuses on biocontrol and plant growth promoting traits.</title>
        <authorList>
            <person name="Tao X.-Y."/>
            <person name="Taylor C.G."/>
        </authorList>
    </citation>
    <scope>NUCLEOTIDE SEQUENCE [LARGE SCALE GENOMIC DNA]</scope>
    <source>
        <strain evidence="1 2">38D7</strain>
    </source>
</reference>
<dbReference type="Proteomes" id="UP000285636">
    <property type="component" value="Unassembled WGS sequence"/>
</dbReference>
<gene>
    <name evidence="1" type="ORF">BK660_24795</name>
</gene>
<evidence type="ECO:0000313" key="2">
    <source>
        <dbReference type="Proteomes" id="UP000285636"/>
    </source>
</evidence>
<dbReference type="AlphaFoldDB" id="A0A423HVP4"/>
<name>A0A423HVP4_9PSED</name>
<proteinExistence type="predicted"/>